<dbReference type="InterPro" id="IPR036188">
    <property type="entry name" value="FAD/NAD-bd_sf"/>
</dbReference>
<feature type="domain" description="Glucose-methanol-choline oxidoreductase N-terminal" evidence="7">
    <location>
        <begin position="273"/>
        <end position="287"/>
    </location>
</feature>
<evidence type="ECO:0000256" key="1">
    <source>
        <dbReference type="ARBA" id="ARBA00001974"/>
    </source>
</evidence>
<dbReference type="InterPro" id="IPR012132">
    <property type="entry name" value="GMC_OxRdtase"/>
</dbReference>
<dbReference type="GO" id="GO:0016614">
    <property type="term" value="F:oxidoreductase activity, acting on CH-OH group of donors"/>
    <property type="evidence" value="ECO:0007669"/>
    <property type="project" value="InterPro"/>
</dbReference>
<dbReference type="PROSITE" id="PS00624">
    <property type="entry name" value="GMC_OXRED_2"/>
    <property type="match status" value="1"/>
</dbReference>
<evidence type="ECO:0000256" key="3">
    <source>
        <dbReference type="ARBA" id="ARBA00022630"/>
    </source>
</evidence>
<dbReference type="PANTHER" id="PTHR11552">
    <property type="entry name" value="GLUCOSE-METHANOL-CHOLINE GMC OXIDOREDUCTASE"/>
    <property type="match status" value="1"/>
</dbReference>
<keyword evidence="3 5" id="KW-0285">Flavoprotein</keyword>
<evidence type="ECO:0000256" key="2">
    <source>
        <dbReference type="ARBA" id="ARBA00010790"/>
    </source>
</evidence>
<dbReference type="SUPFAM" id="SSF54373">
    <property type="entry name" value="FAD-linked reductases, C-terminal domain"/>
    <property type="match status" value="1"/>
</dbReference>
<comment type="cofactor">
    <cofactor evidence="1">
        <name>FAD</name>
        <dbReference type="ChEBI" id="CHEBI:57692"/>
    </cofactor>
</comment>
<comment type="similarity">
    <text evidence="2 5">Belongs to the GMC oxidoreductase family.</text>
</comment>
<dbReference type="GO" id="GO:0050660">
    <property type="term" value="F:flavin adenine dinucleotide binding"/>
    <property type="evidence" value="ECO:0007669"/>
    <property type="project" value="InterPro"/>
</dbReference>
<dbReference type="STRING" id="104452.A0A0L7KRL2"/>
<dbReference type="EMBL" id="JTDY01006513">
    <property type="protein sequence ID" value="KOB65947.1"/>
    <property type="molecule type" value="Genomic_DNA"/>
</dbReference>
<dbReference type="InterPro" id="IPR000172">
    <property type="entry name" value="GMC_OxRdtase_N"/>
</dbReference>
<sequence length="438" mass="48005">MWSIISAGDEMAPVIGLASTRCSGRGSVVGATITAALQFIAASLLQEPWPLHTEIANGSSFDFIIVGAGTAGCTLAARLAEIENISIPASHNLLIGSPYDWNFTTIDDGQSSQGLSGGSQRQPRGKMLGGSGSINSMIYARGFPADYDEWADIAGSDWSWENVLPYFKKTEQMTDQQIVNNEELMKYHGRDGEIEVAGLNNTSEEIERFLEAFREIGFNIVYDMTNPHKIGAGKFSHTIRDGRRDSSLTAFCWRTTEYELDFYGEKEVIVSAGTFNTPKLLMLSGIGPKKHLNDLGIGVVKDLPAVGGNLHDHPNTPDFAYYPTCTPQRFQFYEGCVSVIGLDSEICTQLDAENQNNALLTIAVVLLKPKSRGKIRLRSTNPLDEPLIYLGTFNNPDDFDAKTGYFKKSAHVVDIKIDICDGLKSKSLKRSNARLEPA</sequence>
<dbReference type="PROSITE" id="PS00623">
    <property type="entry name" value="GMC_OXRED_1"/>
    <property type="match status" value="1"/>
</dbReference>
<gene>
    <name evidence="8" type="ORF">OBRU01_19752</name>
</gene>
<keyword evidence="9" id="KW-1185">Reference proteome</keyword>
<evidence type="ECO:0000259" key="6">
    <source>
        <dbReference type="PROSITE" id="PS00623"/>
    </source>
</evidence>
<protein>
    <submittedName>
        <fullName evidence="8">Ecdysone oxidase</fullName>
    </submittedName>
</protein>
<dbReference type="SUPFAM" id="SSF51905">
    <property type="entry name" value="FAD/NAD(P)-binding domain"/>
    <property type="match status" value="1"/>
</dbReference>
<dbReference type="Gene3D" id="3.30.560.10">
    <property type="entry name" value="Glucose Oxidase, domain 3"/>
    <property type="match status" value="3"/>
</dbReference>
<dbReference type="Proteomes" id="UP000037510">
    <property type="component" value="Unassembled WGS sequence"/>
</dbReference>
<evidence type="ECO:0000256" key="4">
    <source>
        <dbReference type="ARBA" id="ARBA00022827"/>
    </source>
</evidence>
<dbReference type="AlphaFoldDB" id="A0A0L7KRL2"/>
<evidence type="ECO:0000256" key="5">
    <source>
        <dbReference type="RuleBase" id="RU003968"/>
    </source>
</evidence>
<evidence type="ECO:0000259" key="7">
    <source>
        <dbReference type="PROSITE" id="PS00624"/>
    </source>
</evidence>
<dbReference type="PANTHER" id="PTHR11552:SF147">
    <property type="entry name" value="CHOLINE DEHYDROGENASE, MITOCHONDRIAL"/>
    <property type="match status" value="1"/>
</dbReference>
<keyword evidence="4 5" id="KW-0274">FAD</keyword>
<dbReference type="PIRSF" id="PIRSF000137">
    <property type="entry name" value="Alcohol_oxidase"/>
    <property type="match status" value="1"/>
</dbReference>
<evidence type="ECO:0000313" key="8">
    <source>
        <dbReference type="EMBL" id="KOB65947.1"/>
    </source>
</evidence>
<comment type="caution">
    <text evidence="8">The sequence shown here is derived from an EMBL/GenBank/DDBJ whole genome shotgun (WGS) entry which is preliminary data.</text>
</comment>
<name>A0A0L7KRL2_OPEBR</name>
<dbReference type="Gene3D" id="3.50.50.60">
    <property type="entry name" value="FAD/NAD(P)-binding domain"/>
    <property type="match status" value="2"/>
</dbReference>
<reference evidence="8 9" key="1">
    <citation type="journal article" date="2015" name="Genome Biol. Evol.">
        <title>The genome of winter moth (Operophtera brumata) provides a genomic perspective on sexual dimorphism and phenology.</title>
        <authorList>
            <person name="Derks M.F."/>
            <person name="Smit S."/>
            <person name="Salis L."/>
            <person name="Schijlen E."/>
            <person name="Bossers A."/>
            <person name="Mateman C."/>
            <person name="Pijl A.S."/>
            <person name="de Ridder D."/>
            <person name="Groenen M.A."/>
            <person name="Visser M.E."/>
            <person name="Megens H.J."/>
        </authorList>
    </citation>
    <scope>NUCLEOTIDE SEQUENCE [LARGE SCALE GENOMIC DNA]</scope>
    <source>
        <strain evidence="8">WM2013NL</strain>
        <tissue evidence="8">Head and thorax</tissue>
    </source>
</reference>
<feature type="domain" description="Glucose-methanol-choline oxidoreductase N-terminal" evidence="6">
    <location>
        <begin position="125"/>
        <end position="148"/>
    </location>
</feature>
<evidence type="ECO:0000313" key="9">
    <source>
        <dbReference type="Proteomes" id="UP000037510"/>
    </source>
</evidence>
<proteinExistence type="inferred from homology"/>
<dbReference type="Pfam" id="PF00732">
    <property type="entry name" value="GMC_oxred_N"/>
    <property type="match status" value="2"/>
</dbReference>
<organism evidence="8 9">
    <name type="scientific">Operophtera brumata</name>
    <name type="common">Winter moth</name>
    <name type="synonym">Phalaena brumata</name>
    <dbReference type="NCBI Taxonomy" id="104452"/>
    <lineage>
        <taxon>Eukaryota</taxon>
        <taxon>Metazoa</taxon>
        <taxon>Ecdysozoa</taxon>
        <taxon>Arthropoda</taxon>
        <taxon>Hexapoda</taxon>
        <taxon>Insecta</taxon>
        <taxon>Pterygota</taxon>
        <taxon>Neoptera</taxon>
        <taxon>Endopterygota</taxon>
        <taxon>Lepidoptera</taxon>
        <taxon>Glossata</taxon>
        <taxon>Ditrysia</taxon>
        <taxon>Geometroidea</taxon>
        <taxon>Geometridae</taxon>
        <taxon>Larentiinae</taxon>
        <taxon>Operophtera</taxon>
    </lineage>
</organism>
<accession>A0A0L7KRL2</accession>